<keyword evidence="5" id="KW-1133">Transmembrane helix</keyword>
<dbReference type="Gene3D" id="1.10.287.470">
    <property type="entry name" value="Helix hairpin bin"/>
    <property type="match status" value="1"/>
</dbReference>
<dbReference type="PANTHER" id="PTHR32347:SF23">
    <property type="entry name" value="BLL5650 PROTEIN"/>
    <property type="match status" value="1"/>
</dbReference>
<evidence type="ECO:0000256" key="3">
    <source>
        <dbReference type="SAM" id="Coils"/>
    </source>
</evidence>
<organism evidence="7 8">
    <name type="scientific">Nostoc spongiaeforme FACHB-130</name>
    <dbReference type="NCBI Taxonomy" id="1357510"/>
    <lineage>
        <taxon>Bacteria</taxon>
        <taxon>Bacillati</taxon>
        <taxon>Cyanobacteriota</taxon>
        <taxon>Cyanophyceae</taxon>
        <taxon>Nostocales</taxon>
        <taxon>Nostocaceae</taxon>
        <taxon>Nostoc</taxon>
    </lineage>
</organism>
<comment type="subcellular location">
    <subcellularLocation>
        <location evidence="1">Cell envelope</location>
    </subcellularLocation>
</comment>
<evidence type="ECO:0000259" key="6">
    <source>
        <dbReference type="Pfam" id="PF25876"/>
    </source>
</evidence>
<comment type="caution">
    <text evidence="7">The sequence shown here is derived from an EMBL/GenBank/DDBJ whole genome shotgun (WGS) entry which is preliminary data.</text>
</comment>
<evidence type="ECO:0000256" key="4">
    <source>
        <dbReference type="SAM" id="MobiDB-lite"/>
    </source>
</evidence>
<feature type="region of interest" description="Disordered" evidence="4">
    <location>
        <begin position="1"/>
        <end position="23"/>
    </location>
</feature>
<keyword evidence="8" id="KW-1185">Reference proteome</keyword>
<dbReference type="RefSeq" id="WP_190968271.1">
    <property type="nucleotide sequence ID" value="NZ_JACJTB010000016.1"/>
</dbReference>
<gene>
    <name evidence="7" type="ORF">H6G74_14235</name>
</gene>
<dbReference type="Pfam" id="PF25876">
    <property type="entry name" value="HH_MFP_RND"/>
    <property type="match status" value="1"/>
</dbReference>
<evidence type="ECO:0000313" key="7">
    <source>
        <dbReference type="EMBL" id="MBD2595480.1"/>
    </source>
</evidence>
<dbReference type="Proteomes" id="UP000603457">
    <property type="component" value="Unassembled WGS sequence"/>
</dbReference>
<dbReference type="Gene3D" id="2.40.50.100">
    <property type="match status" value="2"/>
</dbReference>
<keyword evidence="2 3" id="KW-0175">Coiled coil</keyword>
<dbReference type="PRINTS" id="PR01490">
    <property type="entry name" value="RTXTOXIND"/>
</dbReference>
<sequence>MTQTAPNPPESLTNVPVSKPQHRKKPIPLIIGGVVIIAGIGYAVWHSQPQGTTNVLKVSGRIEGYETEIGVKRSGRIESIAMREGTAVKKGQELITMDDSDDQLLQDQLRGAEARIASAESDEQQAISDVERVEREIQEITSQINEAKLNLRQSQGDTQGRIEQAQSNVAAAKAILVQAEAQVKQATAEVNLARVNRDRYAKLVKEGAINQQQFDQAQTTLDTTIATLEARKAAVNAANQQLSAAEGALTQAKTTGFNPDIRNAQLTALVRKQQQSTAQLKSAQAKVKSAQAKVKDAQAAKQQILTQIADSKKDLNVLSPIDGVVTARSAEPGAVVNSQTKILTIVDPKTLYFRGFIPEGDIGKVRLGQTTKIILDSAPDKPLQGKVIAIDPQASFTPENIYFQKDRVRQVVGIRVEVTNPDGCFNPENPYAQSDLPCAKIGMPADGEIQLKGVGSRKDTCLPTFDNSLRLRVSA</sequence>
<dbReference type="EMBL" id="JACJTB010000016">
    <property type="protein sequence ID" value="MBD2595480.1"/>
    <property type="molecule type" value="Genomic_DNA"/>
</dbReference>
<evidence type="ECO:0000313" key="8">
    <source>
        <dbReference type="Proteomes" id="UP000603457"/>
    </source>
</evidence>
<keyword evidence="5" id="KW-0812">Transmembrane</keyword>
<dbReference type="PANTHER" id="PTHR32347">
    <property type="entry name" value="EFFLUX SYSTEM COMPONENT YKNX-RELATED"/>
    <property type="match status" value="1"/>
</dbReference>
<feature type="domain" description="Multidrug resistance protein MdtA-like alpha-helical hairpin" evidence="6">
    <location>
        <begin position="177"/>
        <end position="243"/>
    </location>
</feature>
<proteinExistence type="predicted"/>
<keyword evidence="5" id="KW-0472">Membrane</keyword>
<dbReference type="InterPro" id="IPR050465">
    <property type="entry name" value="UPF0194_transport"/>
</dbReference>
<dbReference type="InterPro" id="IPR058624">
    <property type="entry name" value="MdtA-like_HH"/>
</dbReference>
<evidence type="ECO:0000256" key="2">
    <source>
        <dbReference type="ARBA" id="ARBA00023054"/>
    </source>
</evidence>
<dbReference type="SUPFAM" id="SSF111369">
    <property type="entry name" value="HlyD-like secretion proteins"/>
    <property type="match status" value="3"/>
</dbReference>
<name>A0ABR8FYP2_9NOSO</name>
<feature type="compositionally biased region" description="Polar residues" evidence="4">
    <location>
        <begin position="1"/>
        <end position="16"/>
    </location>
</feature>
<reference evidence="7 8" key="1">
    <citation type="journal article" date="2020" name="ISME J.">
        <title>Comparative genomics reveals insights into cyanobacterial evolution and habitat adaptation.</title>
        <authorList>
            <person name="Chen M.Y."/>
            <person name="Teng W.K."/>
            <person name="Zhao L."/>
            <person name="Hu C.X."/>
            <person name="Zhou Y.K."/>
            <person name="Han B.P."/>
            <person name="Song L.R."/>
            <person name="Shu W.S."/>
        </authorList>
    </citation>
    <scope>NUCLEOTIDE SEQUENCE [LARGE SCALE GENOMIC DNA]</scope>
    <source>
        <strain evidence="7 8">FACHB-130</strain>
    </source>
</reference>
<evidence type="ECO:0000256" key="1">
    <source>
        <dbReference type="ARBA" id="ARBA00004196"/>
    </source>
</evidence>
<dbReference type="Gene3D" id="2.40.30.170">
    <property type="match status" value="1"/>
</dbReference>
<protein>
    <submittedName>
        <fullName evidence="7">Efflux RND transporter periplasmic adaptor subunit</fullName>
    </submittedName>
</protein>
<feature type="transmembrane region" description="Helical" evidence="5">
    <location>
        <begin position="27"/>
        <end position="45"/>
    </location>
</feature>
<accession>A0ABR8FYP2</accession>
<feature type="coiled-coil region" evidence="3">
    <location>
        <begin position="102"/>
        <end position="196"/>
    </location>
</feature>
<feature type="coiled-coil region" evidence="3">
    <location>
        <begin position="225"/>
        <end position="307"/>
    </location>
</feature>
<evidence type="ECO:0000256" key="5">
    <source>
        <dbReference type="SAM" id="Phobius"/>
    </source>
</evidence>